<keyword evidence="3" id="KW-1185">Reference proteome</keyword>
<evidence type="ECO:0000259" key="1">
    <source>
        <dbReference type="SMART" id="SM00914"/>
    </source>
</evidence>
<proteinExistence type="predicted"/>
<organism evidence="2 3">
    <name type="scientific">Metabacillus fastidiosus</name>
    <dbReference type="NCBI Taxonomy" id="1458"/>
    <lineage>
        <taxon>Bacteria</taxon>
        <taxon>Bacillati</taxon>
        <taxon>Bacillota</taxon>
        <taxon>Bacilli</taxon>
        <taxon>Bacillales</taxon>
        <taxon>Bacillaceae</taxon>
        <taxon>Metabacillus</taxon>
    </lineage>
</organism>
<dbReference type="InterPro" id="IPR027393">
    <property type="entry name" value="Virus_scaffolding_prot_C"/>
</dbReference>
<protein>
    <submittedName>
        <fullName evidence="2">IDEAL domain-containing protein</fullName>
    </submittedName>
</protein>
<dbReference type="SMART" id="SM00914">
    <property type="entry name" value="IDEAL"/>
    <property type="match status" value="1"/>
</dbReference>
<sequence length="126" mass="14877">MKKLVCKYCGNAEFYVLNLEETMCKCGFKLTKLSDYKTEELEEENELLVDIEQSEQINEQSNHQLEAELISKISLLKREIDKSLDEGNKEKFIQLTSELNEQEKILNVWIENPESFCSEEYQENQK</sequence>
<reference evidence="2 3" key="1">
    <citation type="submission" date="2023-03" db="EMBL/GenBank/DDBJ databases">
        <title>Bacillus Genome Sequencing.</title>
        <authorList>
            <person name="Dunlap C."/>
        </authorList>
    </citation>
    <scope>NUCLEOTIDE SEQUENCE [LARGE SCALE GENOMIC DNA]</scope>
    <source>
        <strain evidence="2 3">NRS-1717</strain>
    </source>
</reference>
<dbReference type="RefSeq" id="WP_066234268.1">
    <property type="nucleotide sequence ID" value="NZ_JARTFQ010000010.1"/>
</dbReference>
<dbReference type="InterPro" id="IPR014957">
    <property type="entry name" value="IDEAL_dom"/>
</dbReference>
<dbReference type="Gene3D" id="4.10.810.10">
    <property type="entry name" value="Virus Scaffolding Protein, Chain A"/>
    <property type="match status" value="1"/>
</dbReference>
<gene>
    <name evidence="2" type="ORF">P9271_04370</name>
</gene>
<dbReference type="GeneID" id="301142764"/>
<dbReference type="Proteomes" id="UP001342826">
    <property type="component" value="Unassembled WGS sequence"/>
</dbReference>
<comment type="caution">
    <text evidence="2">The sequence shown here is derived from an EMBL/GenBank/DDBJ whole genome shotgun (WGS) entry which is preliminary data.</text>
</comment>
<dbReference type="Pfam" id="PF08858">
    <property type="entry name" value="IDEAL"/>
    <property type="match status" value="1"/>
</dbReference>
<accession>A0ABU6NTU6</accession>
<dbReference type="EMBL" id="JARTFS010000004">
    <property type="protein sequence ID" value="MED4400565.1"/>
    <property type="molecule type" value="Genomic_DNA"/>
</dbReference>
<evidence type="ECO:0000313" key="3">
    <source>
        <dbReference type="Proteomes" id="UP001342826"/>
    </source>
</evidence>
<feature type="domain" description="IDEAL" evidence="1">
    <location>
        <begin position="56"/>
        <end position="99"/>
    </location>
</feature>
<evidence type="ECO:0000313" key="2">
    <source>
        <dbReference type="EMBL" id="MED4400565.1"/>
    </source>
</evidence>
<name>A0ABU6NTU6_9BACI</name>